<comment type="caution">
    <text evidence="2">The sequence shown here is derived from an EMBL/GenBank/DDBJ whole genome shotgun (WGS) entry which is preliminary data.</text>
</comment>
<feature type="domain" description="Rhodanese" evidence="1">
    <location>
        <begin position="330"/>
        <end position="421"/>
    </location>
</feature>
<accession>A0A3N1M5K1</accession>
<dbReference type="CDD" id="cd10548">
    <property type="entry name" value="cupin_CDO"/>
    <property type="match status" value="1"/>
</dbReference>
<evidence type="ECO:0000259" key="1">
    <source>
        <dbReference type="PROSITE" id="PS50206"/>
    </source>
</evidence>
<feature type="domain" description="Rhodanese" evidence="1">
    <location>
        <begin position="577"/>
        <end position="665"/>
    </location>
</feature>
<dbReference type="GO" id="GO:0004792">
    <property type="term" value="F:thiosulfate-cyanide sulfurtransferase activity"/>
    <property type="evidence" value="ECO:0007669"/>
    <property type="project" value="TreeGrafter"/>
</dbReference>
<dbReference type="Gene3D" id="3.40.250.10">
    <property type="entry name" value="Rhodanese-like domain"/>
    <property type="match status" value="4"/>
</dbReference>
<name>A0A3N1M5K1_9PROT</name>
<dbReference type="PANTHER" id="PTHR44086">
    <property type="entry name" value="THIOSULFATE SULFURTRANSFERASE RDL2, MITOCHONDRIAL-RELATED"/>
    <property type="match status" value="1"/>
</dbReference>
<dbReference type="Pfam" id="PF00581">
    <property type="entry name" value="Rhodanese"/>
    <property type="match status" value="4"/>
</dbReference>
<evidence type="ECO:0000313" key="2">
    <source>
        <dbReference type="EMBL" id="ROQ01072.1"/>
    </source>
</evidence>
<protein>
    <submittedName>
        <fullName evidence="2">Rhodanese-related sulfurtransferase</fullName>
    </submittedName>
</protein>
<evidence type="ECO:0000313" key="3">
    <source>
        <dbReference type="Proteomes" id="UP000278222"/>
    </source>
</evidence>
<dbReference type="InterPro" id="IPR011051">
    <property type="entry name" value="RmlC_Cupin_sf"/>
</dbReference>
<proteinExistence type="predicted"/>
<keyword evidence="2" id="KW-0808">Transferase</keyword>
<dbReference type="PANTHER" id="PTHR44086:SF10">
    <property type="entry name" value="THIOSULFATE SULFURTRANSFERASE_RHODANESE-LIKE DOMAIN-CONTAINING PROTEIN 3"/>
    <property type="match status" value="1"/>
</dbReference>
<dbReference type="InterPro" id="IPR036873">
    <property type="entry name" value="Rhodanese-like_dom_sf"/>
</dbReference>
<sequence>MSVQGERAAAVAATVARVRAIEATQGTGPDALQAIAAEVTALASQTALFPPAHFPVAAGRGTIYRLSEDADHRFALYASAGVPGKAQPPHDHTAWAAISGVYGEERNTFWKRTDDGAVAGRATLEETGARTVRRGNAVSFGPADIHSIHVEGKVPSLHLHMYGMSLEHLPHRQVFEPVSGTSATFPPPAIVKAPLVEAAELKAMLSDGGELALVDVREEGPFSDGHLLFAISVPLSRFEPRIAGVVPRRTTRIVLVDADETLAHRAAAKLQVAGYRDVSVLAGGQGSWAAAGYEIFSGVNVPSKAFGEIVEHACETPRMEASEVKRLMDAGTDMVVLDSRPWPEYVNISIPTGIDCPGAELVYRVQDIVKSPDTLVVVNCAGRTRSIIGAQSLINAGLPNRVVALKNGTMGWHLAGLQVDRGAGRMAPAPSAEAVAWAKARADEVGRRAGVPVIDEAKLAEWRADAGRTTFLFDVRTPEEFEAGHWADCRHAPGGQLVQATDTYAGVRGARIVLVDNDGVRATMTASWLIQMGWDAAVLGDGLAGRTLVPGPAPVEILGGLPDVRQVEPAELERLLAAGEAVVVDIDTSLRYRAGHVPGAWFAVRSQFATSLPKLPAAPLLVITSADGQFASLAAPEAARILGRRAAVLAGGTRGWQAAGLPLTKGFEHLADEPNDVWYRPYDRDTGIEEAMHQYLTWEVDLVGQLERDGDARFRVLAPA</sequence>
<dbReference type="SMART" id="SM00450">
    <property type="entry name" value="RHOD"/>
    <property type="match status" value="4"/>
</dbReference>
<dbReference type="Gene3D" id="2.60.120.10">
    <property type="entry name" value="Jelly Rolls"/>
    <property type="match status" value="1"/>
</dbReference>
<dbReference type="SUPFAM" id="SSF51182">
    <property type="entry name" value="RmlC-like cupins"/>
    <property type="match status" value="1"/>
</dbReference>
<reference evidence="2 3" key="1">
    <citation type="submission" date="2018-11" db="EMBL/GenBank/DDBJ databases">
        <title>Genomic Encyclopedia of Type Strains, Phase IV (KMG-IV): sequencing the most valuable type-strain genomes for metagenomic binning, comparative biology and taxonomic classification.</title>
        <authorList>
            <person name="Goeker M."/>
        </authorList>
    </citation>
    <scope>NUCLEOTIDE SEQUENCE [LARGE SCALE GENOMIC DNA]</scope>
    <source>
        <strain evidence="2 3">DSM 5900</strain>
    </source>
</reference>
<dbReference type="Proteomes" id="UP000278222">
    <property type="component" value="Unassembled WGS sequence"/>
</dbReference>
<keyword evidence="3" id="KW-1185">Reference proteome</keyword>
<dbReference type="EMBL" id="RJKX01000011">
    <property type="protein sequence ID" value="ROQ01072.1"/>
    <property type="molecule type" value="Genomic_DNA"/>
</dbReference>
<feature type="domain" description="Rhodanese" evidence="1">
    <location>
        <begin position="207"/>
        <end position="297"/>
    </location>
</feature>
<dbReference type="PROSITE" id="PS50206">
    <property type="entry name" value="RHODANESE_3"/>
    <property type="match status" value="4"/>
</dbReference>
<dbReference type="AlphaFoldDB" id="A0A3N1M5K1"/>
<dbReference type="CDD" id="cd01534">
    <property type="entry name" value="4RHOD_Repeat_3"/>
    <property type="match status" value="1"/>
</dbReference>
<dbReference type="InterPro" id="IPR001763">
    <property type="entry name" value="Rhodanese-like_dom"/>
</dbReference>
<gene>
    <name evidence="2" type="ORF">EDC65_0246</name>
</gene>
<feature type="domain" description="Rhodanese" evidence="1">
    <location>
        <begin position="466"/>
        <end position="554"/>
    </location>
</feature>
<dbReference type="SUPFAM" id="SSF52821">
    <property type="entry name" value="Rhodanese/Cell cycle control phosphatase"/>
    <property type="match status" value="4"/>
</dbReference>
<dbReference type="InterPro" id="IPR014710">
    <property type="entry name" value="RmlC-like_jellyroll"/>
</dbReference>
<organism evidence="2 3">
    <name type="scientific">Stella humosa</name>
    <dbReference type="NCBI Taxonomy" id="94"/>
    <lineage>
        <taxon>Bacteria</taxon>
        <taxon>Pseudomonadati</taxon>
        <taxon>Pseudomonadota</taxon>
        <taxon>Alphaproteobacteria</taxon>
        <taxon>Rhodospirillales</taxon>
        <taxon>Stellaceae</taxon>
        <taxon>Stella</taxon>
    </lineage>
</organism>